<evidence type="ECO:0000313" key="21">
    <source>
        <dbReference type="Proteomes" id="UP000667349"/>
    </source>
</evidence>
<comment type="cofactor">
    <cofactor evidence="1">
        <name>Zn(2+)</name>
        <dbReference type="ChEBI" id="CHEBI:29105"/>
    </cofactor>
</comment>
<protein>
    <submittedName>
        <fullName evidence="20">TRHDE protein</fullName>
    </submittedName>
</protein>
<dbReference type="GO" id="GO:0005886">
    <property type="term" value="C:plasma membrane"/>
    <property type="evidence" value="ECO:0007669"/>
    <property type="project" value="UniProtKB-SubCell"/>
</dbReference>
<dbReference type="InterPro" id="IPR001930">
    <property type="entry name" value="Peptidase_M1"/>
</dbReference>
<proteinExistence type="inferred from homology"/>
<dbReference type="GO" id="GO:0042277">
    <property type="term" value="F:peptide binding"/>
    <property type="evidence" value="ECO:0007669"/>
    <property type="project" value="TreeGrafter"/>
</dbReference>
<keyword evidence="4" id="KW-1003">Cell membrane</keyword>
<dbReference type="Gene3D" id="2.60.40.1910">
    <property type="match status" value="1"/>
</dbReference>
<keyword evidence="9" id="KW-0378">Hydrolase</keyword>
<feature type="transmembrane region" description="Helical" evidence="16">
    <location>
        <begin position="54"/>
        <end position="75"/>
    </location>
</feature>
<evidence type="ECO:0000259" key="18">
    <source>
        <dbReference type="Pfam" id="PF11838"/>
    </source>
</evidence>
<feature type="non-terminal residue" evidence="20">
    <location>
        <position position="1"/>
    </location>
</feature>
<gene>
    <name evidence="20" type="primary">Trhde_0</name>
    <name evidence="20" type="ORF">G6Z75_0001220</name>
</gene>
<keyword evidence="14" id="KW-0449">Lipoprotein</keyword>
<accession>A0A836F0K8</accession>
<keyword evidence="6" id="KW-0645">Protease</keyword>
<dbReference type="InterPro" id="IPR014782">
    <property type="entry name" value="Peptidase_M1_dom"/>
</dbReference>
<evidence type="ECO:0000259" key="17">
    <source>
        <dbReference type="Pfam" id="PF01433"/>
    </source>
</evidence>
<dbReference type="InterPro" id="IPR045357">
    <property type="entry name" value="Aminopeptidase_N-like_N"/>
</dbReference>
<feature type="region of interest" description="Disordered" evidence="15">
    <location>
        <begin position="170"/>
        <end position="201"/>
    </location>
</feature>
<dbReference type="PANTHER" id="PTHR11533:SF21">
    <property type="entry name" value="AMINOPEPTIDASE"/>
    <property type="match status" value="1"/>
</dbReference>
<dbReference type="Gene3D" id="2.60.40.1730">
    <property type="entry name" value="tricorn interacting facor f3 domain"/>
    <property type="match status" value="1"/>
</dbReference>
<evidence type="ECO:0000256" key="16">
    <source>
        <dbReference type="SAM" id="Phobius"/>
    </source>
</evidence>
<evidence type="ECO:0000256" key="14">
    <source>
        <dbReference type="ARBA" id="ARBA00023288"/>
    </source>
</evidence>
<name>A0A836F0K8_9HYME</name>
<keyword evidence="5" id="KW-0336">GPI-anchor</keyword>
<feature type="domain" description="Aminopeptidase N-like N-terminal" evidence="19">
    <location>
        <begin position="259"/>
        <end position="392"/>
    </location>
</feature>
<feature type="compositionally biased region" description="Polar residues" evidence="15">
    <location>
        <begin position="186"/>
        <end position="201"/>
    </location>
</feature>
<evidence type="ECO:0000256" key="8">
    <source>
        <dbReference type="ARBA" id="ARBA00022729"/>
    </source>
</evidence>
<dbReference type="InterPro" id="IPR027268">
    <property type="entry name" value="Peptidase_M4/M1_CTD_sf"/>
</dbReference>
<dbReference type="GO" id="GO:0005615">
    <property type="term" value="C:extracellular space"/>
    <property type="evidence" value="ECO:0007669"/>
    <property type="project" value="TreeGrafter"/>
</dbReference>
<dbReference type="InterPro" id="IPR050344">
    <property type="entry name" value="Peptidase_M1_aminopeptidases"/>
</dbReference>
<keyword evidence="13" id="KW-0325">Glycoprotein</keyword>
<dbReference type="Gene3D" id="1.25.50.20">
    <property type="match status" value="1"/>
</dbReference>
<evidence type="ECO:0000256" key="5">
    <source>
        <dbReference type="ARBA" id="ARBA00022622"/>
    </source>
</evidence>
<dbReference type="GO" id="GO:0008270">
    <property type="term" value="F:zinc ion binding"/>
    <property type="evidence" value="ECO:0007669"/>
    <property type="project" value="InterPro"/>
</dbReference>
<keyword evidence="11" id="KW-0482">Metalloprotease</keyword>
<evidence type="ECO:0000256" key="12">
    <source>
        <dbReference type="ARBA" id="ARBA00023136"/>
    </source>
</evidence>
<dbReference type="Proteomes" id="UP000667349">
    <property type="component" value="Unassembled WGS sequence"/>
</dbReference>
<dbReference type="GO" id="GO:0070006">
    <property type="term" value="F:metalloaminopeptidase activity"/>
    <property type="evidence" value="ECO:0007669"/>
    <property type="project" value="TreeGrafter"/>
</dbReference>
<comment type="caution">
    <text evidence="20">The sequence shown here is derived from an EMBL/GenBank/DDBJ whole genome shotgun (WGS) entry which is preliminary data.</text>
</comment>
<dbReference type="GO" id="GO:0005737">
    <property type="term" value="C:cytoplasm"/>
    <property type="evidence" value="ECO:0007669"/>
    <property type="project" value="TreeGrafter"/>
</dbReference>
<feature type="domain" description="ERAP1-like C-terminal" evidence="18">
    <location>
        <begin position="734"/>
        <end position="1047"/>
    </location>
</feature>
<keyword evidence="10" id="KW-0862">Zinc</keyword>
<dbReference type="GO" id="GO:0043171">
    <property type="term" value="P:peptide catabolic process"/>
    <property type="evidence" value="ECO:0007669"/>
    <property type="project" value="TreeGrafter"/>
</dbReference>
<evidence type="ECO:0000256" key="9">
    <source>
        <dbReference type="ARBA" id="ARBA00022801"/>
    </source>
</evidence>
<dbReference type="InterPro" id="IPR024571">
    <property type="entry name" value="ERAP1-like_C_dom"/>
</dbReference>
<comment type="similarity">
    <text evidence="3">Belongs to the peptidase M1 family.</text>
</comment>
<dbReference type="PRINTS" id="PR00756">
    <property type="entry name" value="ALADIPTASE"/>
</dbReference>
<dbReference type="AlphaFoldDB" id="A0A836F0K8"/>
<evidence type="ECO:0000259" key="19">
    <source>
        <dbReference type="Pfam" id="PF17900"/>
    </source>
</evidence>
<evidence type="ECO:0000256" key="13">
    <source>
        <dbReference type="ARBA" id="ARBA00023180"/>
    </source>
</evidence>
<dbReference type="Pfam" id="PF01433">
    <property type="entry name" value="Peptidase_M1"/>
    <property type="match status" value="1"/>
</dbReference>
<dbReference type="Gene3D" id="1.10.390.10">
    <property type="entry name" value="Neutral Protease Domain 2"/>
    <property type="match status" value="1"/>
</dbReference>
<keyword evidence="21" id="KW-1185">Reference proteome</keyword>
<evidence type="ECO:0000256" key="7">
    <source>
        <dbReference type="ARBA" id="ARBA00022723"/>
    </source>
</evidence>
<comment type="subcellular location">
    <subcellularLocation>
        <location evidence="2">Cell membrane</location>
        <topology evidence="2">Lipid-anchor</topology>
        <topology evidence="2">GPI-anchor</topology>
    </subcellularLocation>
</comment>
<sequence>IFRGNKCAHLFIAHLIFSADCMMQTYEGNTALPPPCEEIVHQRKGGWFLTYKKILSFVVLIVIVVIIAGIIGWNLGTIPKTRIYDPLALIEEEVEEGGDVMITSVSPFVHPLKYNLELTLSNDINATLKLKGRVIIEFRVDDTTPLNQLSLNARNITATRYKLSLIEENGARAKRRRRRRAEDTGQKNADNATTLAPTVMSSSQLENQDITRIVVTEGNATVSNNETSFLTNESSSVSDEKIAESTNTTTGSVTSIMITSGNESITDVEIQRYEVDTNNGLYVIYPAVAISPGIYNLEIDYEILFDGKAIYSTSYSESSERKSLIGTRLKPVRASHLLPIFDDMKLKAVFSVSVVHPREARVLSNMPLNISRDISDDRVIDTFSDTPLLSPYNLAFIMGEIESVGETKMGLDNATGVTFWGDPKRRSRGIYLLDKLDQIVVHLNDMFLMPYPLPKLDIVALPSRIVDNAGSPGLISLKQSLFYAADRSPMVTKTDALSALISLIGEQWLGGVVNMKNWTDIWLLEGSTLYLRHEMIEKRYPLTIDSSLSSNLAFLANVQWEAMEEDSYSVSRPLQSNINPANLDFSDRNIRHKKGACLIRMLHGVINDTAFRNGYQKFIARWNYSTANVDDFWEAMAEEAIGLPMEITLAEAMNSWISHHGYPIVSIMRKYKEGTAIIRQQRFTYDQSSDIQPTWYVPLDYINKTSNDWSSPIKTWLHSETEMVVHNIGAQDSWIVFNVNKTGYYRVHYDEENWKLLTLALEENHEILPAETRASLIDDVLGLAAVGLTKYATAFDFIKYMQIKERHYAPWGTLMRHLLKLNGLLYETSGFSAFQEFTLRFTSKLYADVGWKVDEGSRLTLTTLTIACAFENAECLDWARNHFAKLKDHSDADEVVPAYAREVLYCTIARYGTRNEWNYFVERINSTADRDEKNRLLSAFACFQTPWILQLILSEILEGKMYDEDETQRILRSFPQNPVAAQIAYKFVQNNWQVIVTRFSKSRPILKAFALAMTNGLISEEDFEDFQTFSEDNLESIKIVGYTMAMVEAHAKFAIKWLKESLPEVQEWLAANNSTETSV</sequence>
<dbReference type="PANTHER" id="PTHR11533">
    <property type="entry name" value="PROTEASE M1 ZINC METALLOPROTEASE"/>
    <property type="match status" value="1"/>
</dbReference>
<evidence type="ECO:0000256" key="4">
    <source>
        <dbReference type="ARBA" id="ARBA00022475"/>
    </source>
</evidence>
<dbReference type="GO" id="GO:0006508">
    <property type="term" value="P:proteolysis"/>
    <property type="evidence" value="ECO:0007669"/>
    <property type="project" value="UniProtKB-KW"/>
</dbReference>
<evidence type="ECO:0000313" key="20">
    <source>
        <dbReference type="EMBL" id="KAG5310826.1"/>
    </source>
</evidence>
<keyword evidence="7" id="KW-0479">Metal-binding</keyword>
<dbReference type="GO" id="GO:0098552">
    <property type="term" value="C:side of membrane"/>
    <property type="evidence" value="ECO:0007669"/>
    <property type="project" value="UniProtKB-KW"/>
</dbReference>
<evidence type="ECO:0000256" key="3">
    <source>
        <dbReference type="ARBA" id="ARBA00010136"/>
    </source>
</evidence>
<feature type="domain" description="Peptidase M1 membrane alanine aminopeptidase" evidence="17">
    <location>
        <begin position="433"/>
        <end position="656"/>
    </location>
</feature>
<evidence type="ECO:0000256" key="10">
    <source>
        <dbReference type="ARBA" id="ARBA00022833"/>
    </source>
</evidence>
<keyword evidence="12 16" id="KW-0472">Membrane</keyword>
<dbReference type="Pfam" id="PF17900">
    <property type="entry name" value="Peptidase_M1_N"/>
    <property type="match status" value="1"/>
</dbReference>
<dbReference type="Pfam" id="PF11838">
    <property type="entry name" value="ERAP1_C"/>
    <property type="match status" value="1"/>
</dbReference>
<feature type="non-terminal residue" evidence="20">
    <location>
        <position position="1079"/>
    </location>
</feature>
<keyword evidence="16" id="KW-0812">Transmembrane</keyword>
<reference evidence="20" key="1">
    <citation type="submission" date="2020-02" db="EMBL/GenBank/DDBJ databases">
        <title>Relaxed selection underlies rapid genomic changes in the transitions from sociality to social parasitism in ants.</title>
        <authorList>
            <person name="Bi X."/>
        </authorList>
    </citation>
    <scope>NUCLEOTIDE SEQUENCE</scope>
    <source>
        <strain evidence="20">BGI-DK2013a</strain>
        <tissue evidence="20">Whole body</tissue>
    </source>
</reference>
<evidence type="ECO:0000256" key="15">
    <source>
        <dbReference type="SAM" id="MobiDB-lite"/>
    </source>
</evidence>
<dbReference type="SUPFAM" id="SSF63737">
    <property type="entry name" value="Leukotriene A4 hydrolase N-terminal domain"/>
    <property type="match status" value="1"/>
</dbReference>
<evidence type="ECO:0000256" key="6">
    <source>
        <dbReference type="ARBA" id="ARBA00022670"/>
    </source>
</evidence>
<evidence type="ECO:0000256" key="1">
    <source>
        <dbReference type="ARBA" id="ARBA00001947"/>
    </source>
</evidence>
<dbReference type="SUPFAM" id="SSF55486">
    <property type="entry name" value="Metalloproteases ('zincins'), catalytic domain"/>
    <property type="match status" value="1"/>
</dbReference>
<dbReference type="EMBL" id="JAANHZ010000467">
    <property type="protein sequence ID" value="KAG5310826.1"/>
    <property type="molecule type" value="Genomic_DNA"/>
</dbReference>
<dbReference type="InterPro" id="IPR042097">
    <property type="entry name" value="Aminopeptidase_N-like_N_sf"/>
</dbReference>
<dbReference type="FunFam" id="2.60.40.1910:FF:000008">
    <property type="entry name" value="Aminopeptidase"/>
    <property type="match status" value="1"/>
</dbReference>
<keyword evidence="8" id="KW-0732">Signal</keyword>
<organism evidence="20 21">
    <name type="scientific">Acromyrmex insinuator</name>
    <dbReference type="NCBI Taxonomy" id="230686"/>
    <lineage>
        <taxon>Eukaryota</taxon>
        <taxon>Metazoa</taxon>
        <taxon>Ecdysozoa</taxon>
        <taxon>Arthropoda</taxon>
        <taxon>Hexapoda</taxon>
        <taxon>Insecta</taxon>
        <taxon>Pterygota</taxon>
        <taxon>Neoptera</taxon>
        <taxon>Endopterygota</taxon>
        <taxon>Hymenoptera</taxon>
        <taxon>Apocrita</taxon>
        <taxon>Aculeata</taxon>
        <taxon>Formicoidea</taxon>
        <taxon>Formicidae</taxon>
        <taxon>Myrmicinae</taxon>
        <taxon>Acromyrmex</taxon>
    </lineage>
</organism>
<keyword evidence="16" id="KW-1133">Transmembrane helix</keyword>
<evidence type="ECO:0000256" key="11">
    <source>
        <dbReference type="ARBA" id="ARBA00023049"/>
    </source>
</evidence>
<evidence type="ECO:0000256" key="2">
    <source>
        <dbReference type="ARBA" id="ARBA00004609"/>
    </source>
</evidence>